<reference evidence="3" key="1">
    <citation type="submission" date="2025-08" db="UniProtKB">
        <authorList>
            <consortium name="RefSeq"/>
        </authorList>
    </citation>
    <scope>IDENTIFICATION</scope>
    <source>
        <tissue evidence="3">Whole larvae</tissue>
    </source>
</reference>
<accession>A0A6J1WQI3</accession>
<dbReference type="KEGG" id="gmw:113517245"/>
<dbReference type="RefSeq" id="XP_026757665.2">
    <property type="nucleotide sequence ID" value="XM_026901864.3"/>
</dbReference>
<dbReference type="GeneID" id="113517245"/>
<evidence type="ECO:0000313" key="2">
    <source>
        <dbReference type="Proteomes" id="UP001652740"/>
    </source>
</evidence>
<organism evidence="2 3">
    <name type="scientific">Galleria mellonella</name>
    <name type="common">Greater wax moth</name>
    <dbReference type="NCBI Taxonomy" id="7137"/>
    <lineage>
        <taxon>Eukaryota</taxon>
        <taxon>Metazoa</taxon>
        <taxon>Ecdysozoa</taxon>
        <taxon>Arthropoda</taxon>
        <taxon>Hexapoda</taxon>
        <taxon>Insecta</taxon>
        <taxon>Pterygota</taxon>
        <taxon>Neoptera</taxon>
        <taxon>Endopterygota</taxon>
        <taxon>Lepidoptera</taxon>
        <taxon>Glossata</taxon>
        <taxon>Ditrysia</taxon>
        <taxon>Pyraloidea</taxon>
        <taxon>Pyralidae</taxon>
        <taxon>Galleriinae</taxon>
        <taxon>Galleria</taxon>
    </lineage>
</organism>
<protein>
    <submittedName>
        <fullName evidence="3">Gloverin-like</fullName>
    </submittedName>
</protein>
<evidence type="ECO:0000313" key="3">
    <source>
        <dbReference type="RefSeq" id="XP_026757665.2"/>
    </source>
</evidence>
<sequence>MQFLYIIASVLAVVAAQDYEIHPQMIVNRYPEWYIRSEYSHPRFQRDLSVDKKTEDVTLDHKTSPDGRIFGTLGSRDEALFGKAGYQRNVFDDHRGKLDASAYGSRVLTPYGDSSNLGGRLDYKNDHSAASLDVSKQIGGHTAVDAAAGGRWPIGRNGDFTMQGTYSRFGPLQDYGARAGLNYRW</sequence>
<dbReference type="Pfam" id="PF10793">
    <property type="entry name" value="Gloverin"/>
    <property type="match status" value="1"/>
</dbReference>
<evidence type="ECO:0000256" key="1">
    <source>
        <dbReference type="SAM" id="SignalP"/>
    </source>
</evidence>
<dbReference type="InParanoid" id="A0A6J1WQI3"/>
<dbReference type="AlphaFoldDB" id="A0A6J1WQI3"/>
<proteinExistence type="predicted"/>
<gene>
    <name evidence="3" type="primary">LOC113517245</name>
</gene>
<keyword evidence="2" id="KW-1185">Reference proteome</keyword>
<dbReference type="InterPro" id="IPR019729">
    <property type="entry name" value="Gloverin-like_protein"/>
</dbReference>
<name>A0A6J1WQI3_GALME</name>
<dbReference type="Proteomes" id="UP001652740">
    <property type="component" value="Unplaced"/>
</dbReference>
<keyword evidence="1" id="KW-0732">Signal</keyword>
<feature type="signal peptide" evidence="1">
    <location>
        <begin position="1"/>
        <end position="16"/>
    </location>
</feature>
<feature type="chain" id="PRO_5046607483" evidence="1">
    <location>
        <begin position="17"/>
        <end position="185"/>
    </location>
</feature>